<dbReference type="RefSeq" id="WP_344804218.1">
    <property type="nucleotide sequence ID" value="NZ_BAABBO010000007.1"/>
</dbReference>
<keyword evidence="2" id="KW-1185">Reference proteome</keyword>
<sequence length="174" mass="19331">MNIIKVKLEDDDLHVYLTNWSEDQDLSDDMTCAIQTIRKCICMHEVIAVEVEVYRGGSRAYEPTDENGWIEALTALAEASGALRQEIEQLIGLHELPFGNDKLQDLIDAAKHDDWTNERLTHLVNVKMSHLLARGARGDSASMKALIRLILGPAEVAVPTGVPRAVPTYLSLVK</sequence>
<accession>A0ABP7NUM4</accession>
<protein>
    <submittedName>
        <fullName evidence="1">Uncharacterized protein</fullName>
    </submittedName>
</protein>
<reference evidence="2" key="1">
    <citation type="journal article" date="2019" name="Int. J. Syst. Evol. Microbiol.">
        <title>The Global Catalogue of Microorganisms (GCM) 10K type strain sequencing project: providing services to taxonomists for standard genome sequencing and annotation.</title>
        <authorList>
            <consortium name="The Broad Institute Genomics Platform"/>
            <consortium name="The Broad Institute Genome Sequencing Center for Infectious Disease"/>
            <person name="Wu L."/>
            <person name="Ma J."/>
        </authorList>
    </citation>
    <scope>NUCLEOTIDE SEQUENCE [LARGE SCALE GENOMIC DNA]</scope>
    <source>
        <strain evidence="2">JCM 17555</strain>
    </source>
</reference>
<name>A0ABP7NUM4_9GAMM</name>
<proteinExistence type="predicted"/>
<dbReference type="EMBL" id="BAABBO010000007">
    <property type="protein sequence ID" value="GAA3954510.1"/>
    <property type="molecule type" value="Genomic_DNA"/>
</dbReference>
<dbReference type="Proteomes" id="UP001501337">
    <property type="component" value="Unassembled WGS sequence"/>
</dbReference>
<evidence type="ECO:0000313" key="2">
    <source>
        <dbReference type="Proteomes" id="UP001501337"/>
    </source>
</evidence>
<organism evidence="1 2">
    <name type="scientific">Allohahella marinimesophila</name>
    <dbReference type="NCBI Taxonomy" id="1054972"/>
    <lineage>
        <taxon>Bacteria</taxon>
        <taxon>Pseudomonadati</taxon>
        <taxon>Pseudomonadota</taxon>
        <taxon>Gammaproteobacteria</taxon>
        <taxon>Oceanospirillales</taxon>
        <taxon>Hahellaceae</taxon>
        <taxon>Allohahella</taxon>
    </lineage>
</organism>
<evidence type="ECO:0000313" key="1">
    <source>
        <dbReference type="EMBL" id="GAA3954510.1"/>
    </source>
</evidence>
<gene>
    <name evidence="1" type="ORF">GCM10022278_11450</name>
</gene>
<comment type="caution">
    <text evidence="1">The sequence shown here is derived from an EMBL/GenBank/DDBJ whole genome shotgun (WGS) entry which is preliminary data.</text>
</comment>